<dbReference type="InterPro" id="IPR051712">
    <property type="entry name" value="ARTD-AVP"/>
</dbReference>
<dbReference type="EMBL" id="OW240914">
    <property type="protein sequence ID" value="CAH2276489.1"/>
    <property type="molecule type" value="Genomic_DNA"/>
</dbReference>
<dbReference type="GO" id="GO:1990404">
    <property type="term" value="F:NAD+-protein mono-ADP-ribosyltransferase activity"/>
    <property type="evidence" value="ECO:0007669"/>
    <property type="project" value="TreeGrafter"/>
</dbReference>
<gene>
    <name evidence="1" type="ORF">PECUL_23A014392</name>
</gene>
<keyword evidence="2" id="KW-1185">Reference proteome</keyword>
<organism evidence="1 2">
    <name type="scientific">Pelobates cultripes</name>
    <name type="common">Western spadefoot toad</name>
    <dbReference type="NCBI Taxonomy" id="61616"/>
    <lineage>
        <taxon>Eukaryota</taxon>
        <taxon>Metazoa</taxon>
        <taxon>Chordata</taxon>
        <taxon>Craniata</taxon>
        <taxon>Vertebrata</taxon>
        <taxon>Euteleostomi</taxon>
        <taxon>Amphibia</taxon>
        <taxon>Batrachia</taxon>
        <taxon>Anura</taxon>
        <taxon>Pelobatoidea</taxon>
        <taxon>Pelobatidae</taxon>
        <taxon>Pelobates</taxon>
    </lineage>
</organism>
<proteinExistence type="predicted"/>
<dbReference type="GO" id="GO:0005634">
    <property type="term" value="C:nucleus"/>
    <property type="evidence" value="ECO:0007669"/>
    <property type="project" value="TreeGrafter"/>
</dbReference>
<sequence>MSDPVVTAFLTKQLCANGGRLPKARVAQYLDLPQEQIEIILQEESLRFPLSGDVVLAQSPIRLCLKYLNGKEEQDDCGKLHLCCSYLRGRCKNGKNQWGQNRTGSISADTGLSQVLGEKRNDPQYKSTDYTWGTCGRRN</sequence>
<dbReference type="AlphaFoldDB" id="A0AAD1RQX3"/>
<protein>
    <submittedName>
        <fullName evidence="1">Uncharacterized protein</fullName>
    </submittedName>
</protein>
<reference evidence="1" key="1">
    <citation type="submission" date="2022-03" db="EMBL/GenBank/DDBJ databases">
        <authorList>
            <person name="Alioto T."/>
            <person name="Alioto T."/>
            <person name="Gomez Garrido J."/>
        </authorList>
    </citation>
    <scope>NUCLEOTIDE SEQUENCE</scope>
</reference>
<dbReference type="PANTHER" id="PTHR45740">
    <property type="entry name" value="POLY [ADP-RIBOSE] POLYMERASE"/>
    <property type="match status" value="1"/>
</dbReference>
<evidence type="ECO:0000313" key="2">
    <source>
        <dbReference type="Proteomes" id="UP001295444"/>
    </source>
</evidence>
<dbReference type="Proteomes" id="UP001295444">
    <property type="component" value="Chromosome 03"/>
</dbReference>
<dbReference type="PANTHER" id="PTHR45740:SF20">
    <property type="entry name" value="POLY [ADP-RIBOSE] POLYMERASE"/>
    <property type="match status" value="1"/>
</dbReference>
<name>A0AAD1RQX3_PELCU</name>
<evidence type="ECO:0000313" key="1">
    <source>
        <dbReference type="EMBL" id="CAH2276489.1"/>
    </source>
</evidence>
<dbReference type="InterPro" id="IPR036388">
    <property type="entry name" value="WH-like_DNA-bd_sf"/>
</dbReference>
<accession>A0AAD1RQX3</accession>
<dbReference type="GO" id="GO:0003950">
    <property type="term" value="F:NAD+ poly-ADP-ribosyltransferase activity"/>
    <property type="evidence" value="ECO:0007669"/>
    <property type="project" value="TreeGrafter"/>
</dbReference>
<dbReference type="Gene3D" id="1.10.10.10">
    <property type="entry name" value="Winged helix-like DNA-binding domain superfamily/Winged helix DNA-binding domain"/>
    <property type="match status" value="1"/>
</dbReference>